<reference evidence="11 12" key="1">
    <citation type="journal article" date="2023" name="G3 (Bethesda)">
        <title>A chromosome-length genome assembly and annotation of blackberry (Rubus argutus, cv. 'Hillquist').</title>
        <authorList>
            <person name="Bruna T."/>
            <person name="Aryal R."/>
            <person name="Dudchenko O."/>
            <person name="Sargent D.J."/>
            <person name="Mead D."/>
            <person name="Buti M."/>
            <person name="Cavallini A."/>
            <person name="Hytonen T."/>
            <person name="Andres J."/>
            <person name="Pham M."/>
            <person name="Weisz D."/>
            <person name="Mascagni F."/>
            <person name="Usai G."/>
            <person name="Natali L."/>
            <person name="Bassil N."/>
            <person name="Fernandez G.E."/>
            <person name="Lomsadze A."/>
            <person name="Armour M."/>
            <person name="Olukolu B."/>
            <person name="Poorten T."/>
            <person name="Britton C."/>
            <person name="Davik J."/>
            <person name="Ashrafi H."/>
            <person name="Aiden E.L."/>
            <person name="Borodovsky M."/>
            <person name="Worthington M."/>
        </authorList>
    </citation>
    <scope>NUCLEOTIDE SEQUENCE [LARGE SCALE GENOMIC DNA]</scope>
    <source>
        <strain evidence="11">PI 553951</strain>
    </source>
</reference>
<evidence type="ECO:0000256" key="2">
    <source>
        <dbReference type="ARBA" id="ARBA00010617"/>
    </source>
</evidence>
<dbReference type="GO" id="GO:0020037">
    <property type="term" value="F:heme binding"/>
    <property type="evidence" value="ECO:0007669"/>
    <property type="project" value="InterPro"/>
</dbReference>
<evidence type="ECO:0000256" key="7">
    <source>
        <dbReference type="ARBA" id="ARBA00023002"/>
    </source>
</evidence>
<evidence type="ECO:0000313" key="11">
    <source>
        <dbReference type="EMBL" id="KAK9927633.1"/>
    </source>
</evidence>
<proteinExistence type="inferred from homology"/>
<dbReference type="PANTHER" id="PTHR24282:SF130">
    <property type="entry name" value="CYTOCHROME P450 FAMILY PROTEIN"/>
    <property type="match status" value="1"/>
</dbReference>
<dbReference type="PANTHER" id="PTHR24282">
    <property type="entry name" value="CYTOCHROME P450 FAMILY MEMBER"/>
    <property type="match status" value="1"/>
</dbReference>
<evidence type="ECO:0000256" key="6">
    <source>
        <dbReference type="ARBA" id="ARBA00022989"/>
    </source>
</evidence>
<dbReference type="GO" id="GO:0016020">
    <property type="term" value="C:membrane"/>
    <property type="evidence" value="ECO:0007669"/>
    <property type="project" value="UniProtKB-SubCell"/>
</dbReference>
<evidence type="ECO:0000256" key="9">
    <source>
        <dbReference type="ARBA" id="ARBA00023033"/>
    </source>
</evidence>
<evidence type="ECO:0000256" key="1">
    <source>
        <dbReference type="ARBA" id="ARBA00004167"/>
    </source>
</evidence>
<dbReference type="Pfam" id="PF00067">
    <property type="entry name" value="p450"/>
    <property type="match status" value="1"/>
</dbReference>
<protein>
    <recommendedName>
        <fullName evidence="13">Cytochrome P450</fullName>
    </recommendedName>
</protein>
<keyword evidence="10" id="KW-0472">Membrane</keyword>
<evidence type="ECO:0000313" key="12">
    <source>
        <dbReference type="Proteomes" id="UP001457282"/>
    </source>
</evidence>
<keyword evidence="5" id="KW-0479">Metal-binding</keyword>
<organism evidence="11 12">
    <name type="scientific">Rubus argutus</name>
    <name type="common">Southern blackberry</name>
    <dbReference type="NCBI Taxonomy" id="59490"/>
    <lineage>
        <taxon>Eukaryota</taxon>
        <taxon>Viridiplantae</taxon>
        <taxon>Streptophyta</taxon>
        <taxon>Embryophyta</taxon>
        <taxon>Tracheophyta</taxon>
        <taxon>Spermatophyta</taxon>
        <taxon>Magnoliopsida</taxon>
        <taxon>eudicotyledons</taxon>
        <taxon>Gunneridae</taxon>
        <taxon>Pentapetalae</taxon>
        <taxon>rosids</taxon>
        <taxon>fabids</taxon>
        <taxon>Rosales</taxon>
        <taxon>Rosaceae</taxon>
        <taxon>Rosoideae</taxon>
        <taxon>Rosoideae incertae sedis</taxon>
        <taxon>Rubus</taxon>
    </lineage>
</organism>
<keyword evidence="12" id="KW-1185">Reference proteome</keyword>
<evidence type="ECO:0000256" key="5">
    <source>
        <dbReference type="ARBA" id="ARBA00022723"/>
    </source>
</evidence>
<accession>A0AAW1WTS5</accession>
<dbReference type="InterPro" id="IPR002401">
    <property type="entry name" value="Cyt_P450_E_grp-I"/>
</dbReference>
<dbReference type="InterPro" id="IPR050665">
    <property type="entry name" value="Cytochrome_P450_Monooxygen"/>
</dbReference>
<dbReference type="EMBL" id="JBEDUW010000005">
    <property type="protein sequence ID" value="KAK9927633.1"/>
    <property type="molecule type" value="Genomic_DNA"/>
</dbReference>
<dbReference type="GO" id="GO:0016705">
    <property type="term" value="F:oxidoreductase activity, acting on paired donors, with incorporation or reduction of molecular oxygen"/>
    <property type="evidence" value="ECO:0007669"/>
    <property type="project" value="InterPro"/>
</dbReference>
<comment type="caution">
    <text evidence="11">The sequence shown here is derived from an EMBL/GenBank/DDBJ whole genome shotgun (WGS) entry which is preliminary data.</text>
</comment>
<dbReference type="AlphaFoldDB" id="A0AAW1WTS5"/>
<keyword evidence="4" id="KW-0812">Transmembrane</keyword>
<keyword evidence="3" id="KW-0349">Heme</keyword>
<dbReference type="GO" id="GO:0004497">
    <property type="term" value="F:monooxygenase activity"/>
    <property type="evidence" value="ECO:0007669"/>
    <property type="project" value="UniProtKB-KW"/>
</dbReference>
<gene>
    <name evidence="11" type="ORF">M0R45_024809</name>
</gene>
<sequence length="70" mass="7816">MSATAVRSGLYVARISKAPIRRIYFAGSETTSLAASWTLMLLLFHPEWQERVQAEIVGVCGDHVELKHCL</sequence>
<keyword evidence="8" id="KW-0408">Iron</keyword>
<name>A0AAW1WTS5_RUBAR</name>
<evidence type="ECO:0000256" key="3">
    <source>
        <dbReference type="ARBA" id="ARBA00022617"/>
    </source>
</evidence>
<keyword evidence="6" id="KW-1133">Transmembrane helix</keyword>
<evidence type="ECO:0000256" key="4">
    <source>
        <dbReference type="ARBA" id="ARBA00022692"/>
    </source>
</evidence>
<dbReference type="PRINTS" id="PR00463">
    <property type="entry name" value="EP450I"/>
</dbReference>
<keyword evidence="7" id="KW-0560">Oxidoreductase</keyword>
<evidence type="ECO:0000256" key="8">
    <source>
        <dbReference type="ARBA" id="ARBA00023004"/>
    </source>
</evidence>
<evidence type="ECO:0000256" key="10">
    <source>
        <dbReference type="ARBA" id="ARBA00023136"/>
    </source>
</evidence>
<keyword evidence="9" id="KW-0503">Monooxygenase</keyword>
<dbReference type="Proteomes" id="UP001457282">
    <property type="component" value="Unassembled WGS sequence"/>
</dbReference>
<dbReference type="GO" id="GO:0005506">
    <property type="term" value="F:iron ion binding"/>
    <property type="evidence" value="ECO:0007669"/>
    <property type="project" value="InterPro"/>
</dbReference>
<comment type="subcellular location">
    <subcellularLocation>
        <location evidence="1">Membrane</location>
        <topology evidence="1">Single-pass membrane protein</topology>
    </subcellularLocation>
</comment>
<dbReference type="Gene3D" id="1.10.630.10">
    <property type="entry name" value="Cytochrome P450"/>
    <property type="match status" value="1"/>
</dbReference>
<dbReference type="SUPFAM" id="SSF48264">
    <property type="entry name" value="Cytochrome P450"/>
    <property type="match status" value="1"/>
</dbReference>
<dbReference type="InterPro" id="IPR001128">
    <property type="entry name" value="Cyt_P450"/>
</dbReference>
<evidence type="ECO:0008006" key="13">
    <source>
        <dbReference type="Google" id="ProtNLM"/>
    </source>
</evidence>
<dbReference type="InterPro" id="IPR036396">
    <property type="entry name" value="Cyt_P450_sf"/>
</dbReference>
<comment type="similarity">
    <text evidence="2">Belongs to the cytochrome P450 family.</text>
</comment>